<dbReference type="GO" id="GO:0016020">
    <property type="term" value="C:membrane"/>
    <property type="evidence" value="ECO:0007669"/>
    <property type="project" value="UniProtKB-SubCell"/>
</dbReference>
<feature type="region of interest" description="Disordered" evidence="5">
    <location>
        <begin position="1"/>
        <end position="24"/>
    </location>
</feature>
<dbReference type="Pfam" id="PF06271">
    <property type="entry name" value="RDD"/>
    <property type="match status" value="1"/>
</dbReference>
<evidence type="ECO:0000256" key="4">
    <source>
        <dbReference type="ARBA" id="ARBA00023136"/>
    </source>
</evidence>
<keyword evidence="2 6" id="KW-0812">Transmembrane</keyword>
<evidence type="ECO:0000256" key="3">
    <source>
        <dbReference type="ARBA" id="ARBA00022989"/>
    </source>
</evidence>
<evidence type="ECO:0000259" key="7">
    <source>
        <dbReference type="Pfam" id="PF06271"/>
    </source>
</evidence>
<organism evidence="8 9">
    <name type="scientific">Nocardia panacis</name>
    <dbReference type="NCBI Taxonomy" id="2340916"/>
    <lineage>
        <taxon>Bacteria</taxon>
        <taxon>Bacillati</taxon>
        <taxon>Actinomycetota</taxon>
        <taxon>Actinomycetes</taxon>
        <taxon>Mycobacteriales</taxon>
        <taxon>Nocardiaceae</taxon>
        <taxon>Nocardia</taxon>
    </lineage>
</organism>
<keyword evidence="4 6" id="KW-0472">Membrane</keyword>
<dbReference type="OrthoDB" id="3638319at2"/>
<protein>
    <recommendedName>
        <fullName evidence="7">RDD domain-containing protein</fullName>
    </recommendedName>
</protein>
<comment type="subcellular location">
    <subcellularLocation>
        <location evidence="1">Membrane</location>
        <topology evidence="1">Multi-pass membrane protein</topology>
    </subcellularLocation>
</comment>
<feature type="transmembrane region" description="Helical" evidence="6">
    <location>
        <begin position="280"/>
        <end position="298"/>
    </location>
</feature>
<feature type="domain" description="RDD" evidence="7">
    <location>
        <begin position="236"/>
        <end position="334"/>
    </location>
</feature>
<dbReference type="InterPro" id="IPR010432">
    <property type="entry name" value="RDD"/>
</dbReference>
<evidence type="ECO:0000256" key="5">
    <source>
        <dbReference type="SAM" id="MobiDB-lite"/>
    </source>
</evidence>
<name>A0A3A4K598_9NOCA</name>
<evidence type="ECO:0000256" key="1">
    <source>
        <dbReference type="ARBA" id="ARBA00004141"/>
    </source>
</evidence>
<reference evidence="8 9" key="1">
    <citation type="submission" date="2018-09" db="EMBL/GenBank/DDBJ databases">
        <title>YIM PH21274 draft genome.</title>
        <authorList>
            <person name="Miao C."/>
        </authorList>
    </citation>
    <scope>NUCLEOTIDE SEQUENCE [LARGE SCALE GENOMIC DNA]</scope>
    <source>
        <strain evidence="8 9">YIM PH 21724</strain>
    </source>
</reference>
<dbReference type="AlphaFoldDB" id="A0A3A4K598"/>
<feature type="transmembrane region" description="Helical" evidence="6">
    <location>
        <begin position="38"/>
        <end position="62"/>
    </location>
</feature>
<feature type="transmembrane region" description="Helical" evidence="6">
    <location>
        <begin position="240"/>
        <end position="260"/>
    </location>
</feature>
<dbReference type="Proteomes" id="UP000266677">
    <property type="component" value="Unassembled WGS sequence"/>
</dbReference>
<keyword evidence="9" id="KW-1185">Reference proteome</keyword>
<feature type="transmembrane region" description="Helical" evidence="6">
    <location>
        <begin position="74"/>
        <end position="94"/>
    </location>
</feature>
<comment type="caution">
    <text evidence="8">The sequence shown here is derived from an EMBL/GenBank/DDBJ whole genome shotgun (WGS) entry which is preliminary data.</text>
</comment>
<evidence type="ECO:0000256" key="6">
    <source>
        <dbReference type="SAM" id="Phobius"/>
    </source>
</evidence>
<evidence type="ECO:0000313" key="8">
    <source>
        <dbReference type="EMBL" id="RJO72225.1"/>
    </source>
</evidence>
<proteinExistence type="predicted"/>
<accession>A0A3A4K598</accession>
<keyword evidence="3 6" id="KW-1133">Transmembrane helix</keyword>
<dbReference type="EMBL" id="QZFU01000029">
    <property type="protein sequence ID" value="RJO72225.1"/>
    <property type="molecule type" value="Genomic_DNA"/>
</dbReference>
<evidence type="ECO:0000313" key="9">
    <source>
        <dbReference type="Proteomes" id="UP000266677"/>
    </source>
</evidence>
<evidence type="ECO:0000256" key="2">
    <source>
        <dbReference type="ARBA" id="ARBA00022692"/>
    </source>
</evidence>
<gene>
    <name evidence="8" type="ORF">D5S18_24000</name>
</gene>
<dbReference type="RefSeq" id="WP_120043327.1">
    <property type="nucleotide sequence ID" value="NZ_QZFU01000029.1"/>
</dbReference>
<sequence length="373" mass="40967">MAAERRMIPTEAMTNPHTAPPAGSWPATKSALRRAVTVSLLSTLGAIACVAVLLGIWVAIVANWHRGGAAFSRIAAAPTVAAFVIGYACLLVSGDGWRKRRALRGHSWICWPARYVSHGNNQWIQLIGPTGASMAYLDAKGGLFNDSTAEVWFAGDPQSGGLLSRPGGGDLCTASPKRVSPSDWERHCARLAHQVRRRGAPLTPEQERLVAEYPEQSEPRRHGALSDSGYPSPRRLRRTLAFAFDWVFHIACGFAAMVLATPHFVDVIAHRDWSRFDPQFVWVFPGWVAASILDRTVVQAVFHTTVGKGVFGLVVLRPEDGGYPSFWRLLKVWLFHLYLPLTILGDGPGPDRLGDYFLPAVRRGDVRAAHRPE</sequence>